<evidence type="ECO:0000313" key="2">
    <source>
        <dbReference type="Proteomes" id="UP001054837"/>
    </source>
</evidence>
<name>A0AAV4QGT3_9ARAC</name>
<proteinExistence type="predicted"/>
<dbReference type="Proteomes" id="UP001054837">
    <property type="component" value="Unassembled WGS sequence"/>
</dbReference>
<gene>
    <name evidence="1" type="ORF">CDAR_373551</name>
</gene>
<comment type="caution">
    <text evidence="1">The sequence shown here is derived from an EMBL/GenBank/DDBJ whole genome shotgun (WGS) entry which is preliminary data.</text>
</comment>
<evidence type="ECO:0000313" key="1">
    <source>
        <dbReference type="EMBL" id="GIY08923.1"/>
    </source>
</evidence>
<sequence>MGAIPRNGRSKKKKKRKLCWNISELSCACSSSQQLPPTHSFISCNAGSEIGAALPTVAVRRAGSLAHRFPLVLKSPIIFNGHRFTCTLLNFILFQ</sequence>
<reference evidence="1 2" key="1">
    <citation type="submission" date="2021-06" db="EMBL/GenBank/DDBJ databases">
        <title>Caerostris darwini draft genome.</title>
        <authorList>
            <person name="Kono N."/>
            <person name="Arakawa K."/>
        </authorList>
    </citation>
    <scope>NUCLEOTIDE SEQUENCE [LARGE SCALE GENOMIC DNA]</scope>
</reference>
<protein>
    <submittedName>
        <fullName evidence="1">Uncharacterized protein</fullName>
    </submittedName>
</protein>
<dbReference type="AlphaFoldDB" id="A0AAV4QGT3"/>
<accession>A0AAV4QGT3</accession>
<dbReference type="EMBL" id="BPLQ01004569">
    <property type="protein sequence ID" value="GIY08923.1"/>
    <property type="molecule type" value="Genomic_DNA"/>
</dbReference>
<organism evidence="1 2">
    <name type="scientific">Caerostris darwini</name>
    <dbReference type="NCBI Taxonomy" id="1538125"/>
    <lineage>
        <taxon>Eukaryota</taxon>
        <taxon>Metazoa</taxon>
        <taxon>Ecdysozoa</taxon>
        <taxon>Arthropoda</taxon>
        <taxon>Chelicerata</taxon>
        <taxon>Arachnida</taxon>
        <taxon>Araneae</taxon>
        <taxon>Araneomorphae</taxon>
        <taxon>Entelegynae</taxon>
        <taxon>Araneoidea</taxon>
        <taxon>Araneidae</taxon>
        <taxon>Caerostris</taxon>
    </lineage>
</organism>
<keyword evidence="2" id="KW-1185">Reference proteome</keyword>